<feature type="compositionally biased region" description="Basic and acidic residues" evidence="9">
    <location>
        <begin position="180"/>
        <end position="197"/>
    </location>
</feature>
<sequence length="390" mass="44928">MNDALARDTSLWKPGWFRKYVNERLSAAAEEILGVFEKTIVVYEEEIDRQRRLLDVVLKRHDKDLPYPSTTNDEILLEAQKHCDQRRSSTLNQVEELCSGQQKEPYILQQAADMFKMRPPRESTDFSVDQNLLMGHDQTRGAAEKDQPLPSMAVISESQGSGVSTPYTDHHFAHNSHPSNSREHDSRNHETASTHQTPEHKPFKCMFCAEEFLDFLKLKMHIRSHTGEKHFTPETCGKLFPQKLTKLLMCRVCGKEFNCQSSHINHMKTHSGEKPHQCATCGKSFSRVADLRRHTRTHTGEKPYSCIYCGKEFPYHSSLTNHVRVHTGEKPYKCMWCGKRFSLSTTLKIHTRVHTGEKPYMCNLCGRNFAHNTGLRLHRRVHAGETNMVP</sequence>
<evidence type="ECO:0000256" key="3">
    <source>
        <dbReference type="ARBA" id="ARBA00022723"/>
    </source>
</evidence>
<dbReference type="InterPro" id="IPR050888">
    <property type="entry name" value="ZnF_C2H2-type_TF"/>
</dbReference>
<evidence type="ECO:0000256" key="2">
    <source>
        <dbReference type="ARBA" id="ARBA00006991"/>
    </source>
</evidence>
<dbReference type="InterPro" id="IPR013087">
    <property type="entry name" value="Znf_C2H2_type"/>
</dbReference>
<dbReference type="GO" id="GO:0005634">
    <property type="term" value="C:nucleus"/>
    <property type="evidence" value="ECO:0007669"/>
    <property type="project" value="UniProtKB-SubCell"/>
</dbReference>
<dbReference type="PANTHER" id="PTHR24406">
    <property type="entry name" value="TRANSCRIPTIONAL REPRESSOR CTCFL-RELATED"/>
    <property type="match status" value="1"/>
</dbReference>
<feature type="domain" description="C2H2-type" evidence="10">
    <location>
        <begin position="248"/>
        <end position="275"/>
    </location>
</feature>
<dbReference type="FunFam" id="3.30.160.60:FF:001442">
    <property type="entry name" value="zinc finger protein 696"/>
    <property type="match status" value="1"/>
</dbReference>
<protein>
    <submittedName>
        <fullName evidence="11">Zinc finger protein 420-like</fullName>
    </submittedName>
</protein>
<dbReference type="InParanoid" id="A0A3P8VFI2"/>
<evidence type="ECO:0000256" key="4">
    <source>
        <dbReference type="ARBA" id="ARBA00022737"/>
    </source>
</evidence>
<keyword evidence="6" id="KW-0862">Zinc</keyword>
<dbReference type="Pfam" id="PF00096">
    <property type="entry name" value="zf-C2H2"/>
    <property type="match status" value="4"/>
</dbReference>
<feature type="domain" description="C2H2-type" evidence="10">
    <location>
        <begin position="276"/>
        <end position="303"/>
    </location>
</feature>
<organism evidence="11 12">
    <name type="scientific">Cynoglossus semilaevis</name>
    <name type="common">Tongue sole</name>
    <dbReference type="NCBI Taxonomy" id="244447"/>
    <lineage>
        <taxon>Eukaryota</taxon>
        <taxon>Metazoa</taxon>
        <taxon>Chordata</taxon>
        <taxon>Craniata</taxon>
        <taxon>Vertebrata</taxon>
        <taxon>Euteleostomi</taxon>
        <taxon>Actinopterygii</taxon>
        <taxon>Neopterygii</taxon>
        <taxon>Teleostei</taxon>
        <taxon>Neoteleostei</taxon>
        <taxon>Acanthomorphata</taxon>
        <taxon>Carangaria</taxon>
        <taxon>Pleuronectiformes</taxon>
        <taxon>Pleuronectoidei</taxon>
        <taxon>Cynoglossidae</taxon>
        <taxon>Cynoglossinae</taxon>
        <taxon>Cynoglossus</taxon>
    </lineage>
</organism>
<dbReference type="SUPFAM" id="SSF57667">
    <property type="entry name" value="beta-beta-alpha zinc fingers"/>
    <property type="match status" value="4"/>
</dbReference>
<evidence type="ECO:0000313" key="12">
    <source>
        <dbReference type="Proteomes" id="UP000265120"/>
    </source>
</evidence>
<dbReference type="GO" id="GO:0008270">
    <property type="term" value="F:zinc ion binding"/>
    <property type="evidence" value="ECO:0007669"/>
    <property type="project" value="UniProtKB-KW"/>
</dbReference>
<keyword evidence="5 8" id="KW-0863">Zinc-finger</keyword>
<dbReference type="InterPro" id="IPR036236">
    <property type="entry name" value="Znf_C2H2_sf"/>
</dbReference>
<dbReference type="OMA" id="CFSERRT"/>
<proteinExistence type="inferred from homology"/>
<feature type="domain" description="C2H2-type" evidence="10">
    <location>
        <begin position="332"/>
        <end position="359"/>
    </location>
</feature>
<reference evidence="11" key="3">
    <citation type="submission" date="2025-09" db="UniProtKB">
        <authorList>
            <consortium name="Ensembl"/>
        </authorList>
    </citation>
    <scope>IDENTIFICATION</scope>
</reference>
<evidence type="ECO:0000256" key="6">
    <source>
        <dbReference type="ARBA" id="ARBA00022833"/>
    </source>
</evidence>
<feature type="compositionally biased region" description="Polar residues" evidence="9">
    <location>
        <begin position="157"/>
        <end position="167"/>
    </location>
</feature>
<reference evidence="11 12" key="1">
    <citation type="journal article" date="2014" name="Nat. Genet.">
        <title>Whole-genome sequence of a flatfish provides insights into ZW sex chromosome evolution and adaptation to a benthic lifestyle.</title>
        <authorList>
            <person name="Chen S."/>
            <person name="Zhang G."/>
            <person name="Shao C."/>
            <person name="Huang Q."/>
            <person name="Liu G."/>
            <person name="Zhang P."/>
            <person name="Song W."/>
            <person name="An N."/>
            <person name="Chalopin D."/>
            <person name="Volff J.N."/>
            <person name="Hong Y."/>
            <person name="Li Q."/>
            <person name="Sha Z."/>
            <person name="Zhou H."/>
            <person name="Xie M."/>
            <person name="Yu Q."/>
            <person name="Liu Y."/>
            <person name="Xiang H."/>
            <person name="Wang N."/>
            <person name="Wu K."/>
            <person name="Yang C."/>
            <person name="Zhou Q."/>
            <person name="Liao X."/>
            <person name="Yang L."/>
            <person name="Hu Q."/>
            <person name="Zhang J."/>
            <person name="Meng L."/>
            <person name="Jin L."/>
            <person name="Tian Y."/>
            <person name="Lian J."/>
            <person name="Yang J."/>
            <person name="Miao G."/>
            <person name="Liu S."/>
            <person name="Liang Z."/>
            <person name="Yan F."/>
            <person name="Li Y."/>
            <person name="Sun B."/>
            <person name="Zhang H."/>
            <person name="Zhang J."/>
            <person name="Zhu Y."/>
            <person name="Du M."/>
            <person name="Zhao Y."/>
            <person name="Schartl M."/>
            <person name="Tang Q."/>
            <person name="Wang J."/>
        </authorList>
    </citation>
    <scope>NUCLEOTIDE SEQUENCE</scope>
</reference>
<evidence type="ECO:0000256" key="1">
    <source>
        <dbReference type="ARBA" id="ARBA00004123"/>
    </source>
</evidence>
<dbReference type="Ensembl" id="ENSCSET00000013266.1">
    <property type="protein sequence ID" value="ENSCSEP00000013107.1"/>
    <property type="gene ID" value="ENSCSEG00000008470.1"/>
</dbReference>
<feature type="region of interest" description="Disordered" evidence="9">
    <location>
        <begin position="157"/>
        <end position="197"/>
    </location>
</feature>
<dbReference type="Gene3D" id="3.30.160.60">
    <property type="entry name" value="Classic Zinc Finger"/>
    <property type="match status" value="6"/>
</dbReference>
<keyword evidence="7" id="KW-0539">Nucleus</keyword>
<evidence type="ECO:0000256" key="7">
    <source>
        <dbReference type="ARBA" id="ARBA00023242"/>
    </source>
</evidence>
<evidence type="ECO:0000259" key="10">
    <source>
        <dbReference type="PROSITE" id="PS50157"/>
    </source>
</evidence>
<accession>A0A3P8VFI2</accession>
<feature type="domain" description="C2H2-type" evidence="10">
    <location>
        <begin position="360"/>
        <end position="387"/>
    </location>
</feature>
<dbReference type="Proteomes" id="UP000265120">
    <property type="component" value="Chromosome W"/>
</dbReference>
<feature type="domain" description="C2H2-type" evidence="10">
    <location>
        <begin position="304"/>
        <end position="331"/>
    </location>
</feature>
<comment type="similarity">
    <text evidence="2">Belongs to the krueppel C2H2-type zinc-finger protein family.</text>
</comment>
<dbReference type="FunFam" id="3.30.160.60:FF:002343">
    <property type="entry name" value="Zinc finger protein 33A"/>
    <property type="match status" value="3"/>
</dbReference>
<evidence type="ECO:0000256" key="9">
    <source>
        <dbReference type="SAM" id="MobiDB-lite"/>
    </source>
</evidence>
<keyword evidence="12" id="KW-1185">Reference proteome</keyword>
<name>A0A3P8VFI2_CYNSE</name>
<reference evidence="11" key="2">
    <citation type="submission" date="2025-08" db="UniProtKB">
        <authorList>
            <consortium name="Ensembl"/>
        </authorList>
    </citation>
    <scope>IDENTIFICATION</scope>
</reference>
<dbReference type="PROSITE" id="PS50157">
    <property type="entry name" value="ZINC_FINGER_C2H2_2"/>
    <property type="match status" value="6"/>
</dbReference>
<evidence type="ECO:0000256" key="8">
    <source>
        <dbReference type="PROSITE-ProRule" id="PRU00042"/>
    </source>
</evidence>
<dbReference type="SMART" id="SM00355">
    <property type="entry name" value="ZnF_C2H2"/>
    <property type="match status" value="6"/>
</dbReference>
<comment type="subcellular location">
    <subcellularLocation>
        <location evidence="1">Nucleus</location>
    </subcellularLocation>
</comment>
<feature type="domain" description="C2H2-type" evidence="10">
    <location>
        <begin position="203"/>
        <end position="230"/>
    </location>
</feature>
<evidence type="ECO:0000256" key="5">
    <source>
        <dbReference type="ARBA" id="ARBA00022771"/>
    </source>
</evidence>
<dbReference type="PROSITE" id="PS00028">
    <property type="entry name" value="ZINC_FINGER_C2H2_1"/>
    <property type="match status" value="6"/>
</dbReference>
<dbReference type="GeneTree" id="ENSGT01150000286958"/>
<evidence type="ECO:0000313" key="11">
    <source>
        <dbReference type="Ensembl" id="ENSCSEP00000013107.1"/>
    </source>
</evidence>
<dbReference type="AlphaFoldDB" id="A0A3P8VFI2"/>
<keyword evidence="4" id="KW-0677">Repeat</keyword>
<keyword evidence="3" id="KW-0479">Metal-binding</keyword>